<comment type="caution">
    <text evidence="10">The sequence shown here is derived from an EMBL/GenBank/DDBJ whole genome shotgun (WGS) entry which is preliminary data.</text>
</comment>
<keyword evidence="3" id="KW-0547">Nucleotide-binding</keyword>
<proteinExistence type="inferred from homology"/>
<reference evidence="11" key="1">
    <citation type="journal article" date="2024" name="Algal Res.">
        <title>Biochemical, toxicological and genomic investigation of a high-biomass producing Limnothrix strain isolated from Italian shallow drinking water reservoir.</title>
        <authorList>
            <person name="Simonazzi M."/>
            <person name="Shishido T.K."/>
            <person name="Delbaje E."/>
            <person name="Wahlsten M."/>
            <person name="Fewer D.P."/>
            <person name="Sivonen K."/>
            <person name="Pezzolesi L."/>
            <person name="Pistocchi R."/>
        </authorList>
    </citation>
    <scope>NUCLEOTIDE SEQUENCE [LARGE SCALE GENOMIC DNA]</scope>
    <source>
        <strain evidence="11">LRLZ20PSL1</strain>
    </source>
</reference>
<keyword evidence="5" id="KW-0067">ATP-binding</keyword>
<dbReference type="PIRSF" id="PIRSF003128">
    <property type="entry name" value="RecN"/>
    <property type="match status" value="1"/>
</dbReference>
<dbReference type="RefSeq" id="WP_393011536.1">
    <property type="nucleotide sequence ID" value="NZ_JAZAQF010000034.1"/>
</dbReference>
<dbReference type="SUPFAM" id="SSF52540">
    <property type="entry name" value="P-loop containing nucleoside triphosphate hydrolases"/>
    <property type="match status" value="1"/>
</dbReference>
<evidence type="ECO:0000256" key="8">
    <source>
        <dbReference type="SAM" id="Coils"/>
    </source>
</evidence>
<evidence type="ECO:0000256" key="7">
    <source>
        <dbReference type="ARBA" id="ARBA00033408"/>
    </source>
</evidence>
<dbReference type="PANTHER" id="PTHR11059">
    <property type="entry name" value="DNA REPAIR PROTEIN RECN"/>
    <property type="match status" value="1"/>
</dbReference>
<organism evidence="10 11">
    <name type="scientific">Limnothrix redekei LRLZ20PSL1</name>
    <dbReference type="NCBI Taxonomy" id="3112953"/>
    <lineage>
        <taxon>Bacteria</taxon>
        <taxon>Bacillati</taxon>
        <taxon>Cyanobacteriota</taxon>
        <taxon>Cyanophyceae</taxon>
        <taxon>Pseudanabaenales</taxon>
        <taxon>Pseudanabaenaceae</taxon>
        <taxon>Limnothrix</taxon>
    </lineage>
</organism>
<accession>A0ABW7C816</accession>
<dbReference type="CDD" id="cd03241">
    <property type="entry name" value="ABC_RecN"/>
    <property type="match status" value="1"/>
</dbReference>
<evidence type="ECO:0000256" key="4">
    <source>
        <dbReference type="ARBA" id="ARBA00022763"/>
    </source>
</evidence>
<keyword evidence="6" id="KW-0234">DNA repair</keyword>
<evidence type="ECO:0000256" key="5">
    <source>
        <dbReference type="ARBA" id="ARBA00022840"/>
    </source>
</evidence>
<comment type="similarity">
    <text evidence="1">Belongs to the RecN family.</text>
</comment>
<dbReference type="Gene3D" id="3.40.50.300">
    <property type="entry name" value="P-loop containing nucleotide triphosphate hydrolases"/>
    <property type="match status" value="2"/>
</dbReference>
<evidence type="ECO:0000259" key="9">
    <source>
        <dbReference type="Pfam" id="PF13476"/>
    </source>
</evidence>
<dbReference type="Pfam" id="PF13476">
    <property type="entry name" value="AAA_23"/>
    <property type="match status" value="1"/>
</dbReference>
<evidence type="ECO:0000256" key="3">
    <source>
        <dbReference type="ARBA" id="ARBA00022741"/>
    </source>
</evidence>
<keyword evidence="11" id="KW-1185">Reference proteome</keyword>
<sequence length="612" mass="67179">MLLSLRIENFALVDALEVTLGPGLNVLTGETGAGKSIILDAIEAVLGGRITARAIRTGCDRAEIEATFAIDQSLRAWLEARQWAMTGDRLVCSVEIVSSPGNGDGGKGGRSTVRSRFRCNGQPIPKTRMAILRDRLVTIAAQGQTVQLLQAESQRDWLDEFGGAPTLKQRSAVAKAYDRAQELWLQLSSRRQQEAQRQQQLDLYQFQLQELTAAALTEAQELADLEQERDRLTHVVDLQQQSYQAYELLYAGADDAASCAELLGKAEALLERSARFDRQVEAILEMVTSALTQVTEAGLQINAYGASLESDPDRLEWVEGRIMQLKALCRKYNLDLGALIARRDELEQWVGELTDGGQSLEALEHQYQAAYQALEAECDRLHQLRRRAARDLETQLVAELVPLAMERVQFAVEFGRVPPSSAGFDRITYTFSPNPGEPLQPLSETASGGEMSRFLLAFEACFSQVSQVQTAIFDEIDAGVSGRVAQAIAQKLHHLSQDHQVLCVTHQPIVAAMADHHFRVAKVTISAPLAESITDQDDAEGIRTVVRLSALGSEHRRLELAQLAGGLDGPAGSTETLAAANAFADSLLDRAARLRQGDRPPRAPRRLPRKTS</sequence>
<dbReference type="NCBIfam" id="TIGR00634">
    <property type="entry name" value="recN"/>
    <property type="match status" value="1"/>
</dbReference>
<evidence type="ECO:0000256" key="1">
    <source>
        <dbReference type="ARBA" id="ARBA00009441"/>
    </source>
</evidence>
<protein>
    <recommendedName>
        <fullName evidence="2">DNA repair protein RecN</fullName>
    </recommendedName>
    <alternativeName>
        <fullName evidence="7">Recombination protein N</fullName>
    </alternativeName>
</protein>
<keyword evidence="4" id="KW-0227">DNA damage</keyword>
<feature type="domain" description="Rad50/SbcC-type AAA" evidence="9">
    <location>
        <begin position="4"/>
        <end position="244"/>
    </location>
</feature>
<dbReference type="Proteomes" id="UP001604335">
    <property type="component" value="Unassembled WGS sequence"/>
</dbReference>
<gene>
    <name evidence="10" type="primary">recN</name>
    <name evidence="10" type="ORF">VPK24_06590</name>
</gene>
<dbReference type="EMBL" id="JAZAQF010000034">
    <property type="protein sequence ID" value="MFG3817300.1"/>
    <property type="molecule type" value="Genomic_DNA"/>
</dbReference>
<evidence type="ECO:0000256" key="2">
    <source>
        <dbReference type="ARBA" id="ARBA00021315"/>
    </source>
</evidence>
<name>A0ABW7C816_9CYAN</name>
<dbReference type="InterPro" id="IPR004604">
    <property type="entry name" value="DNA_recomb/repair_RecN"/>
</dbReference>
<dbReference type="InterPro" id="IPR038729">
    <property type="entry name" value="Rad50/SbcC_AAA"/>
</dbReference>
<evidence type="ECO:0000313" key="10">
    <source>
        <dbReference type="EMBL" id="MFG3817300.1"/>
    </source>
</evidence>
<dbReference type="PANTHER" id="PTHR11059:SF0">
    <property type="entry name" value="DNA REPAIR PROTEIN RECN"/>
    <property type="match status" value="1"/>
</dbReference>
<keyword evidence="8" id="KW-0175">Coiled coil</keyword>
<evidence type="ECO:0000256" key="6">
    <source>
        <dbReference type="ARBA" id="ARBA00023204"/>
    </source>
</evidence>
<dbReference type="InterPro" id="IPR027417">
    <property type="entry name" value="P-loop_NTPase"/>
</dbReference>
<feature type="coiled-coil region" evidence="8">
    <location>
        <begin position="208"/>
        <end position="242"/>
    </location>
</feature>
<evidence type="ECO:0000313" key="11">
    <source>
        <dbReference type="Proteomes" id="UP001604335"/>
    </source>
</evidence>
<feature type="coiled-coil region" evidence="8">
    <location>
        <begin position="360"/>
        <end position="391"/>
    </location>
</feature>